<sequence length="149" mass="17732">MRKILTTLLIAMTMAVMMPANAQVEGMTREQFREYKEAYLKQEMRLADNVAERFFPIYEEYQDKKQKIYSETQALMDKADVATEAEYKEIIRRLRALERAGSNLEDEYLQKFKTVLTYEQIFKLGKAETKFQKHILKELTRSKNSRARK</sequence>
<comment type="caution">
    <text evidence="2">The sequence shown here is derived from an EMBL/GenBank/DDBJ whole genome shotgun (WGS) entry which is preliminary data.</text>
</comment>
<keyword evidence="1" id="KW-0732">Signal</keyword>
<organism evidence="2 3">
    <name type="scientific">Candidatus Avibacteroides avistercoris</name>
    <dbReference type="NCBI Taxonomy" id="2840690"/>
    <lineage>
        <taxon>Bacteria</taxon>
        <taxon>Pseudomonadati</taxon>
        <taxon>Bacteroidota</taxon>
        <taxon>Bacteroidia</taxon>
        <taxon>Bacteroidales</taxon>
        <taxon>Bacteroidaceae</taxon>
        <taxon>Bacteroidaceae incertae sedis</taxon>
        <taxon>Candidatus Avibacteroides</taxon>
    </lineage>
</organism>
<evidence type="ECO:0000313" key="2">
    <source>
        <dbReference type="EMBL" id="HJD53373.1"/>
    </source>
</evidence>
<feature type="chain" id="PRO_5039149506" description="Periplasmic heavy metal sensor" evidence="1">
    <location>
        <begin position="23"/>
        <end position="149"/>
    </location>
</feature>
<accession>A0A9D2UJ89</accession>
<reference evidence="2" key="2">
    <citation type="submission" date="2021-04" db="EMBL/GenBank/DDBJ databases">
        <authorList>
            <person name="Gilroy R."/>
        </authorList>
    </citation>
    <scope>NUCLEOTIDE SEQUENCE</scope>
    <source>
        <strain evidence="2">MalCec1-1739</strain>
    </source>
</reference>
<gene>
    <name evidence="2" type="ORF">IAA93_06590</name>
</gene>
<protein>
    <recommendedName>
        <fullName evidence="4">Periplasmic heavy metal sensor</fullName>
    </recommendedName>
</protein>
<evidence type="ECO:0000313" key="3">
    <source>
        <dbReference type="Proteomes" id="UP000787625"/>
    </source>
</evidence>
<dbReference type="EMBL" id="DWUP01000152">
    <property type="protein sequence ID" value="HJD53373.1"/>
    <property type="molecule type" value="Genomic_DNA"/>
</dbReference>
<dbReference type="Proteomes" id="UP000787625">
    <property type="component" value="Unassembled WGS sequence"/>
</dbReference>
<evidence type="ECO:0000256" key="1">
    <source>
        <dbReference type="SAM" id="SignalP"/>
    </source>
</evidence>
<name>A0A9D2UJ89_9BACT</name>
<feature type="signal peptide" evidence="1">
    <location>
        <begin position="1"/>
        <end position="22"/>
    </location>
</feature>
<dbReference type="AlphaFoldDB" id="A0A9D2UJ89"/>
<proteinExistence type="predicted"/>
<reference evidence="2" key="1">
    <citation type="journal article" date="2021" name="PeerJ">
        <title>Extensive microbial diversity within the chicken gut microbiome revealed by metagenomics and culture.</title>
        <authorList>
            <person name="Gilroy R."/>
            <person name="Ravi A."/>
            <person name="Getino M."/>
            <person name="Pursley I."/>
            <person name="Horton D.L."/>
            <person name="Alikhan N.F."/>
            <person name="Baker D."/>
            <person name="Gharbi K."/>
            <person name="Hall N."/>
            <person name="Watson M."/>
            <person name="Adriaenssens E.M."/>
            <person name="Foster-Nyarko E."/>
            <person name="Jarju S."/>
            <person name="Secka A."/>
            <person name="Antonio M."/>
            <person name="Oren A."/>
            <person name="Chaudhuri R.R."/>
            <person name="La Ragione R."/>
            <person name="Hildebrand F."/>
            <person name="Pallen M.J."/>
        </authorList>
    </citation>
    <scope>NUCLEOTIDE SEQUENCE</scope>
    <source>
        <strain evidence="2">MalCec1-1739</strain>
    </source>
</reference>
<evidence type="ECO:0008006" key="4">
    <source>
        <dbReference type="Google" id="ProtNLM"/>
    </source>
</evidence>